<dbReference type="VEuPathDB" id="FungiDB:PADG_04967"/>
<dbReference type="VEuPathDB" id="FungiDB:PABG_04569"/>
<dbReference type="InterPro" id="IPR050936">
    <property type="entry name" value="AP-1-like"/>
</dbReference>
<feature type="compositionally biased region" description="Basic and acidic residues" evidence="3">
    <location>
        <begin position="66"/>
        <end position="77"/>
    </location>
</feature>
<dbReference type="SUPFAM" id="SSF57959">
    <property type="entry name" value="Leucine zipper domain"/>
    <property type="match status" value="1"/>
</dbReference>
<dbReference type="Gene3D" id="1.20.5.170">
    <property type="match status" value="1"/>
</dbReference>
<evidence type="ECO:0000313" key="5">
    <source>
        <dbReference type="EMBL" id="ODH27806.1"/>
    </source>
</evidence>
<accession>A0A1D2JE95</accession>
<feature type="region of interest" description="Disordered" evidence="3">
    <location>
        <begin position="1"/>
        <end position="101"/>
    </location>
</feature>
<feature type="compositionally biased region" description="Low complexity" evidence="3">
    <location>
        <begin position="1"/>
        <end position="18"/>
    </location>
</feature>
<dbReference type="PROSITE" id="PS50217">
    <property type="entry name" value="BZIP"/>
    <property type="match status" value="1"/>
</dbReference>
<dbReference type="CDD" id="cd14688">
    <property type="entry name" value="bZIP_YAP"/>
    <property type="match status" value="1"/>
</dbReference>
<dbReference type="AlphaFoldDB" id="A0A1D2JE95"/>
<feature type="region of interest" description="Disordered" evidence="3">
    <location>
        <begin position="148"/>
        <end position="168"/>
    </location>
</feature>
<organism evidence="5 6">
    <name type="scientific">Paracoccidioides brasiliensis</name>
    <dbReference type="NCBI Taxonomy" id="121759"/>
    <lineage>
        <taxon>Eukaryota</taxon>
        <taxon>Fungi</taxon>
        <taxon>Dikarya</taxon>
        <taxon>Ascomycota</taxon>
        <taxon>Pezizomycotina</taxon>
        <taxon>Eurotiomycetes</taxon>
        <taxon>Eurotiomycetidae</taxon>
        <taxon>Onygenales</taxon>
        <taxon>Ajellomycetaceae</taxon>
        <taxon>Paracoccidioides</taxon>
    </lineage>
</organism>
<evidence type="ECO:0000259" key="4">
    <source>
        <dbReference type="PROSITE" id="PS50217"/>
    </source>
</evidence>
<comment type="subcellular location">
    <subcellularLocation>
        <location evidence="1">Nucleus</location>
    </subcellularLocation>
</comment>
<comment type="caution">
    <text evidence="5">The sequence shown here is derived from an EMBL/GenBank/DDBJ whole genome shotgun (WGS) entry which is preliminary data.</text>
</comment>
<dbReference type="Proteomes" id="UP000242814">
    <property type="component" value="Unassembled WGS sequence"/>
</dbReference>
<proteinExistence type="predicted"/>
<dbReference type="GO" id="GO:0001228">
    <property type="term" value="F:DNA-binding transcription activator activity, RNA polymerase II-specific"/>
    <property type="evidence" value="ECO:0007669"/>
    <property type="project" value="TreeGrafter"/>
</dbReference>
<dbReference type="InterPro" id="IPR004827">
    <property type="entry name" value="bZIP"/>
</dbReference>
<dbReference type="PROSITE" id="PS00036">
    <property type="entry name" value="BZIP_BASIC"/>
    <property type="match status" value="1"/>
</dbReference>
<reference evidence="5 6" key="1">
    <citation type="submission" date="2016-06" db="EMBL/GenBank/DDBJ databases">
        <authorList>
            <person name="Kjaerup R.B."/>
            <person name="Dalgaard T.S."/>
            <person name="Juul-Madsen H.R."/>
        </authorList>
    </citation>
    <scope>NUCLEOTIDE SEQUENCE [LARGE SCALE GENOMIC DNA]</scope>
    <source>
        <strain evidence="5 6">Pb300</strain>
    </source>
</reference>
<dbReference type="PANTHER" id="PTHR40621:SF8">
    <property type="entry name" value="AP-1-LIKE TRANSCRIPTION FACTOR YAP3"/>
    <property type="match status" value="1"/>
</dbReference>
<evidence type="ECO:0000313" key="6">
    <source>
        <dbReference type="Proteomes" id="UP000242814"/>
    </source>
</evidence>
<dbReference type="GO" id="GO:0090575">
    <property type="term" value="C:RNA polymerase II transcription regulator complex"/>
    <property type="evidence" value="ECO:0007669"/>
    <property type="project" value="TreeGrafter"/>
</dbReference>
<dbReference type="SMART" id="SM00338">
    <property type="entry name" value="BRLZ"/>
    <property type="match status" value="1"/>
</dbReference>
<evidence type="ECO:0000256" key="3">
    <source>
        <dbReference type="SAM" id="MobiDB-lite"/>
    </source>
</evidence>
<gene>
    <name evidence="5" type="ORF">ACO22_04084</name>
</gene>
<evidence type="ECO:0000256" key="2">
    <source>
        <dbReference type="ARBA" id="ARBA00023242"/>
    </source>
</evidence>
<protein>
    <recommendedName>
        <fullName evidence="4">BZIP domain-containing protein</fullName>
    </recommendedName>
</protein>
<feature type="domain" description="BZIP" evidence="4">
    <location>
        <begin position="79"/>
        <end position="142"/>
    </location>
</feature>
<dbReference type="PANTHER" id="PTHR40621">
    <property type="entry name" value="TRANSCRIPTION FACTOR KAPC-RELATED"/>
    <property type="match status" value="1"/>
</dbReference>
<name>A0A1D2JE95_PARBR</name>
<keyword evidence="2" id="KW-0539">Nucleus</keyword>
<dbReference type="InterPro" id="IPR046347">
    <property type="entry name" value="bZIP_sf"/>
</dbReference>
<dbReference type="GO" id="GO:0000976">
    <property type="term" value="F:transcription cis-regulatory region binding"/>
    <property type="evidence" value="ECO:0007669"/>
    <property type="project" value="InterPro"/>
</dbReference>
<dbReference type="EMBL" id="LZYO01000155">
    <property type="protein sequence ID" value="ODH27806.1"/>
    <property type="molecule type" value="Genomic_DNA"/>
</dbReference>
<sequence>MPAVLASSLSILPPSSERPAPPSSDNYGKYPLNSHIIDDNDNGSNGNGATQVIGGPEMQEVPADFNHQRSSSEEKETLTPAQSRRKAQNRAAQRAFRERKEQRVRDLEQELNEYKSNYFFLMEDNESLKRQMAKVAMENEILRATSVNNRGASGGHDHDPQPTTTGPLRYLPTDNFSSTGKKKHPVHRIAVSRTTGEKLLDVSATWDLIGPVIEEAHVFQAIEESIASGSGELIKI</sequence>
<evidence type="ECO:0000256" key="1">
    <source>
        <dbReference type="ARBA" id="ARBA00004123"/>
    </source>
</evidence>